<keyword evidence="3" id="KW-1185">Reference proteome</keyword>
<dbReference type="AlphaFoldDB" id="A0A319ELE2"/>
<accession>A0A319ELE2</accession>
<sequence length="72" mass="7795">MWLSFSFLSLSLPFSPAALSLSFSFVACPPWTKRCLNLKRVSGKANSLAGSLLLQAGYPLLVDISGHNLQLI</sequence>
<keyword evidence="1" id="KW-0732">Signal</keyword>
<gene>
    <name evidence="2" type="ORF">BO78DRAFT_233960</name>
</gene>
<name>A0A319ELE2_ASPSB</name>
<reference evidence="2 3" key="1">
    <citation type="submission" date="2018-02" db="EMBL/GenBank/DDBJ databases">
        <title>The genomes of Aspergillus section Nigri reveals drivers in fungal speciation.</title>
        <authorList>
            <consortium name="DOE Joint Genome Institute"/>
            <person name="Vesth T.C."/>
            <person name="Nybo J."/>
            <person name="Theobald S."/>
            <person name="Brandl J."/>
            <person name="Frisvad J.C."/>
            <person name="Nielsen K.F."/>
            <person name="Lyhne E.K."/>
            <person name="Kogle M.E."/>
            <person name="Kuo A."/>
            <person name="Riley R."/>
            <person name="Clum A."/>
            <person name="Nolan M."/>
            <person name="Lipzen A."/>
            <person name="Salamov A."/>
            <person name="Henrissat B."/>
            <person name="Wiebenga A."/>
            <person name="De vries R.P."/>
            <person name="Grigoriev I.V."/>
            <person name="Mortensen U.H."/>
            <person name="Andersen M.R."/>
            <person name="Baker S.E."/>
        </authorList>
    </citation>
    <scope>NUCLEOTIDE SEQUENCE [LARGE SCALE GENOMIC DNA]</scope>
    <source>
        <strain evidence="2 3">CBS 121057</strain>
    </source>
</reference>
<feature type="chain" id="PRO_5016316535" description="Secreted protein" evidence="1">
    <location>
        <begin position="21"/>
        <end position="72"/>
    </location>
</feature>
<evidence type="ECO:0000313" key="3">
    <source>
        <dbReference type="Proteomes" id="UP000248423"/>
    </source>
</evidence>
<evidence type="ECO:0008006" key="4">
    <source>
        <dbReference type="Google" id="ProtNLM"/>
    </source>
</evidence>
<dbReference type="Proteomes" id="UP000248423">
    <property type="component" value="Unassembled WGS sequence"/>
</dbReference>
<dbReference type="VEuPathDB" id="FungiDB:BO78DRAFT_233960"/>
<organism evidence="2 3">
    <name type="scientific">Aspergillus sclerotiicarbonarius (strain CBS 121057 / IBT 28362)</name>
    <dbReference type="NCBI Taxonomy" id="1448318"/>
    <lineage>
        <taxon>Eukaryota</taxon>
        <taxon>Fungi</taxon>
        <taxon>Dikarya</taxon>
        <taxon>Ascomycota</taxon>
        <taxon>Pezizomycotina</taxon>
        <taxon>Eurotiomycetes</taxon>
        <taxon>Eurotiomycetidae</taxon>
        <taxon>Eurotiales</taxon>
        <taxon>Aspergillaceae</taxon>
        <taxon>Aspergillus</taxon>
        <taxon>Aspergillus subgen. Circumdati</taxon>
    </lineage>
</organism>
<proteinExistence type="predicted"/>
<dbReference type="EMBL" id="KZ826323">
    <property type="protein sequence ID" value="PYI10161.1"/>
    <property type="molecule type" value="Genomic_DNA"/>
</dbReference>
<feature type="signal peptide" evidence="1">
    <location>
        <begin position="1"/>
        <end position="20"/>
    </location>
</feature>
<evidence type="ECO:0000256" key="1">
    <source>
        <dbReference type="SAM" id="SignalP"/>
    </source>
</evidence>
<evidence type="ECO:0000313" key="2">
    <source>
        <dbReference type="EMBL" id="PYI10161.1"/>
    </source>
</evidence>
<protein>
    <recommendedName>
        <fullName evidence="4">Secreted protein</fullName>
    </recommendedName>
</protein>